<keyword evidence="3" id="KW-1185">Reference proteome</keyword>
<gene>
    <name evidence="2" type="ORF">HPB48_019852</name>
</gene>
<evidence type="ECO:0000313" key="2">
    <source>
        <dbReference type="EMBL" id="KAH9375323.1"/>
    </source>
</evidence>
<name>A0A9J6GJ81_HAELO</name>
<feature type="domain" description="Fucosyltransferase N-terminal" evidence="1">
    <location>
        <begin position="15"/>
        <end position="92"/>
    </location>
</feature>
<reference evidence="2 3" key="1">
    <citation type="journal article" date="2020" name="Cell">
        <title>Large-Scale Comparative Analyses of Tick Genomes Elucidate Their Genetic Diversity and Vector Capacities.</title>
        <authorList>
            <consortium name="Tick Genome and Microbiome Consortium (TIGMIC)"/>
            <person name="Jia N."/>
            <person name="Wang J."/>
            <person name="Shi W."/>
            <person name="Du L."/>
            <person name="Sun Y."/>
            <person name="Zhan W."/>
            <person name="Jiang J.F."/>
            <person name="Wang Q."/>
            <person name="Zhang B."/>
            <person name="Ji P."/>
            <person name="Bell-Sakyi L."/>
            <person name="Cui X.M."/>
            <person name="Yuan T.T."/>
            <person name="Jiang B.G."/>
            <person name="Yang W.F."/>
            <person name="Lam T.T."/>
            <person name="Chang Q.C."/>
            <person name="Ding S.J."/>
            <person name="Wang X.J."/>
            <person name="Zhu J.G."/>
            <person name="Ruan X.D."/>
            <person name="Zhao L."/>
            <person name="Wei J.T."/>
            <person name="Ye R.Z."/>
            <person name="Que T.C."/>
            <person name="Du C.H."/>
            <person name="Zhou Y.H."/>
            <person name="Cheng J.X."/>
            <person name="Dai P.F."/>
            <person name="Guo W.B."/>
            <person name="Han X.H."/>
            <person name="Huang E.J."/>
            <person name="Li L.F."/>
            <person name="Wei W."/>
            <person name="Gao Y.C."/>
            <person name="Liu J.Z."/>
            <person name="Shao H.Z."/>
            <person name="Wang X."/>
            <person name="Wang C.C."/>
            <person name="Yang T.C."/>
            <person name="Huo Q.B."/>
            <person name="Li W."/>
            <person name="Chen H.Y."/>
            <person name="Chen S.E."/>
            <person name="Zhou L.G."/>
            <person name="Ni X.B."/>
            <person name="Tian J.H."/>
            <person name="Sheng Y."/>
            <person name="Liu T."/>
            <person name="Pan Y.S."/>
            <person name="Xia L.Y."/>
            <person name="Li J."/>
            <person name="Zhao F."/>
            <person name="Cao W.C."/>
        </authorList>
    </citation>
    <scope>NUCLEOTIDE SEQUENCE [LARGE SCALE GENOMIC DNA]</scope>
    <source>
        <strain evidence="2">HaeL-2018</strain>
    </source>
</reference>
<dbReference type="AlphaFoldDB" id="A0A9J6GJ81"/>
<dbReference type="OrthoDB" id="427096at2759"/>
<dbReference type="Proteomes" id="UP000821853">
    <property type="component" value="Chromosome 5"/>
</dbReference>
<dbReference type="Pfam" id="PF17039">
    <property type="entry name" value="Glyco_tran_10_N"/>
    <property type="match status" value="1"/>
</dbReference>
<dbReference type="SUPFAM" id="SSF53756">
    <property type="entry name" value="UDP-Glycosyltransferase/glycogen phosphorylase"/>
    <property type="match status" value="1"/>
</dbReference>
<dbReference type="EMBL" id="JABSTR010000007">
    <property type="protein sequence ID" value="KAH9375323.1"/>
    <property type="molecule type" value="Genomic_DNA"/>
</dbReference>
<dbReference type="InterPro" id="IPR031481">
    <property type="entry name" value="Glyco_tran_10_N"/>
</dbReference>
<accession>A0A9J6GJ81</accession>
<dbReference type="VEuPathDB" id="VectorBase:HLOH_046495"/>
<evidence type="ECO:0000313" key="3">
    <source>
        <dbReference type="Proteomes" id="UP000821853"/>
    </source>
</evidence>
<protein>
    <recommendedName>
        <fullName evidence="1">Fucosyltransferase N-terminal domain-containing protein</fullName>
    </recommendedName>
</protein>
<comment type="caution">
    <text evidence="2">The sequence shown here is derived from an EMBL/GenBank/DDBJ whole genome shotgun (WGS) entry which is preliminary data.</text>
</comment>
<proteinExistence type="predicted"/>
<evidence type="ECO:0000259" key="1">
    <source>
        <dbReference type="Pfam" id="PF17039"/>
    </source>
</evidence>
<sequence length="104" mass="11748">MPFFRRKDKLGRPDKPRILLWTTIFGGWYSDLSPWGTAELPCGRCYISNDRRTLAVSDAVVFYACDMNGDDLPARRAPGQKWVFWTMEAPTGVTCTVSSPSRAL</sequence>
<organism evidence="2 3">
    <name type="scientific">Haemaphysalis longicornis</name>
    <name type="common">Bush tick</name>
    <dbReference type="NCBI Taxonomy" id="44386"/>
    <lineage>
        <taxon>Eukaryota</taxon>
        <taxon>Metazoa</taxon>
        <taxon>Ecdysozoa</taxon>
        <taxon>Arthropoda</taxon>
        <taxon>Chelicerata</taxon>
        <taxon>Arachnida</taxon>
        <taxon>Acari</taxon>
        <taxon>Parasitiformes</taxon>
        <taxon>Ixodida</taxon>
        <taxon>Ixodoidea</taxon>
        <taxon>Ixodidae</taxon>
        <taxon>Haemaphysalinae</taxon>
        <taxon>Haemaphysalis</taxon>
    </lineage>
</organism>